<comment type="caution">
    <text evidence="1">The sequence shown here is derived from an EMBL/GenBank/DDBJ whole genome shotgun (WGS) entry which is preliminary data.</text>
</comment>
<accession>A0A2H0N788</accession>
<dbReference type="AlphaFoldDB" id="A0A2H0N788"/>
<gene>
    <name evidence="1" type="ORF">COV57_02635</name>
</gene>
<sequence>MNLIKKLNLKTSELYKGQARTLRENVKKTTKRIDIGGIEVAREQIAKEVLENRIQGQKTYLETKHQRDTKEELNKLSNKELIELLPSDKDVLALRTLSSLQYSDRLGFEEECQRFDISQDILEELENRGYIALPPKYSLDFLKRLPKTEIGSVEMRRIAHACNLDENHLKDLRNRGFIKYISEQEQKFLLDLHSSKKDVYKLSESYGICSDDFLYLKRNSFYEKKVHFNDNNEYSKEELKKSFIEGDLKKNPAYDRNLDPMVNGAITLKKTEIDLSCGIKTQIKIFYNENEDFSHQIRGEKFCNSIKIFSKSHFEKIDNSAPHRAVYDVKNSEKGLLLSIPNQYLSKASLLQKEEFINTLKMIDPEDFSHFLCGKYESISHESLELMKKVGIIEVLNEKTVELISSIPKNQKDSFKLANVKNLGFIKNDFRENLNGLRRDFLYRNVTKEEVLSNLIENSHMGNQINSRKLESLLRKNRLDVLSNMEAEALRNNNLESIQSEARRYQLSKRIQYKYQLSDLAISSNKKINSLKEIGLLKDRSFTESELQVLAKENGINFSSKELNMALSLSSIVSKEIDYKVLDKDDIFSTSKKSQNEKLSQVISRIYFNRELTSSICSNLSVQNVPLTRQDITNYLNAWMRDFEKMSQIEARSVMLFNLNQGNIENLKKVIATNIELNFIDSKNYRTMKKEDLYKYALEEGDISEDRLNELIEQKYLKLTDTESGVKIFSMTHEGSLMTDLRSGKDLSFFNDIKTVNGLRSVIDNGSGFENFIIKTEAVPLLFKMYKGEELSLSESDLATYYTRNGFYKGSERLNEFVRNVPVSSRLKILHKNIRTLNFIDSYSVKIDALKFVNTFKQVTKEQLNKIGVSDQEIENWVGGMEYEGHNIKLLRTHRLPTPRGLIIYYSIQHSGYVSGRTILEKDLQKSEIASSPQGRQDLLFHDLKVVDCVLDAKERLESKGYKIVSVKNESSQFSRERLGIVNTERNELPHFMDAVLEVEGPNHAPGSKTEVIAVEYGNYTNDRMKSKLENSNFDSALVYSNATTMNKYIKSIEVSENVQFFTI</sequence>
<organism evidence="1 2">
    <name type="scientific">Candidatus Liptonbacteria bacterium CG11_big_fil_rev_8_21_14_0_20_35_14</name>
    <dbReference type="NCBI Taxonomy" id="1974634"/>
    <lineage>
        <taxon>Bacteria</taxon>
        <taxon>Candidatus Liptoniibacteriota</taxon>
    </lineage>
</organism>
<reference evidence="1 2" key="1">
    <citation type="submission" date="2017-09" db="EMBL/GenBank/DDBJ databases">
        <title>Depth-based differentiation of microbial function through sediment-hosted aquifers and enrichment of novel symbionts in the deep terrestrial subsurface.</title>
        <authorList>
            <person name="Probst A.J."/>
            <person name="Ladd B."/>
            <person name="Jarett J.K."/>
            <person name="Geller-Mcgrath D.E."/>
            <person name="Sieber C.M."/>
            <person name="Emerson J.B."/>
            <person name="Anantharaman K."/>
            <person name="Thomas B.C."/>
            <person name="Malmstrom R."/>
            <person name="Stieglmeier M."/>
            <person name="Klingl A."/>
            <person name="Woyke T."/>
            <person name="Ryan C.M."/>
            <person name="Banfield J.F."/>
        </authorList>
    </citation>
    <scope>NUCLEOTIDE SEQUENCE [LARGE SCALE GENOMIC DNA]</scope>
    <source>
        <strain evidence="1">CG11_big_fil_rev_8_21_14_0_20_35_14</strain>
    </source>
</reference>
<name>A0A2H0N788_9BACT</name>
<proteinExistence type="predicted"/>
<dbReference type="EMBL" id="PCWO01000039">
    <property type="protein sequence ID" value="PIR04770.1"/>
    <property type="molecule type" value="Genomic_DNA"/>
</dbReference>
<evidence type="ECO:0000313" key="1">
    <source>
        <dbReference type="EMBL" id="PIR04770.1"/>
    </source>
</evidence>
<protein>
    <submittedName>
        <fullName evidence="1">Uncharacterized protein</fullName>
    </submittedName>
</protein>
<dbReference type="Proteomes" id="UP000229893">
    <property type="component" value="Unassembled WGS sequence"/>
</dbReference>
<evidence type="ECO:0000313" key="2">
    <source>
        <dbReference type="Proteomes" id="UP000229893"/>
    </source>
</evidence>